<dbReference type="PANTHER" id="PTHR33362">
    <property type="entry name" value="SIALIC ACID TRAP TRANSPORTER PERMEASE PROTEIN SIAT-RELATED"/>
    <property type="match status" value="1"/>
</dbReference>
<reference evidence="9 10" key="1">
    <citation type="submission" date="2019-06" db="EMBL/GenBank/DDBJ databases">
        <title>New taxonomy in bacterial strain CC-CFT640, isolated from vineyard.</title>
        <authorList>
            <person name="Lin S.-Y."/>
            <person name="Tsai C.-F."/>
            <person name="Young C.-C."/>
        </authorList>
    </citation>
    <scope>NUCLEOTIDE SEQUENCE [LARGE SCALE GENOMIC DNA]</scope>
    <source>
        <strain evidence="9 10">CC-CFT640</strain>
    </source>
</reference>
<comment type="caution">
    <text evidence="9">The sequence shown here is derived from an EMBL/GenBank/DDBJ whole genome shotgun (WGS) entry which is preliminary data.</text>
</comment>
<dbReference type="PANTHER" id="PTHR33362:SF5">
    <property type="entry name" value="C4-DICARBOXYLATE TRAP TRANSPORTER LARGE PERMEASE PROTEIN DCTM"/>
    <property type="match status" value="1"/>
</dbReference>
<keyword evidence="2" id="KW-1003">Cell membrane</keyword>
<evidence type="ECO:0000256" key="5">
    <source>
        <dbReference type="ARBA" id="ARBA00022989"/>
    </source>
</evidence>
<feature type="domain" description="TRAP C4-dicarboxylate transport system permease DctM subunit" evidence="8">
    <location>
        <begin position="11"/>
        <end position="422"/>
    </location>
</feature>
<comment type="similarity">
    <text evidence="7">Belongs to the TRAP transporter large permease family.</text>
</comment>
<dbReference type="Pfam" id="PF06808">
    <property type="entry name" value="DctM"/>
    <property type="match status" value="1"/>
</dbReference>
<evidence type="ECO:0000256" key="6">
    <source>
        <dbReference type="ARBA" id="ARBA00023136"/>
    </source>
</evidence>
<comment type="subunit">
    <text evidence="7">The complex comprises the extracytoplasmic solute receptor protein and the two transmembrane proteins.</text>
</comment>
<keyword evidence="4 7" id="KW-0812">Transmembrane</keyword>
<feature type="transmembrane region" description="Helical" evidence="7">
    <location>
        <begin position="174"/>
        <end position="194"/>
    </location>
</feature>
<feature type="transmembrane region" description="Helical" evidence="7">
    <location>
        <begin position="361"/>
        <end position="385"/>
    </location>
</feature>
<name>A0A5C8PQ85_9HYPH</name>
<dbReference type="PIRSF" id="PIRSF006066">
    <property type="entry name" value="HI0050"/>
    <property type="match status" value="1"/>
</dbReference>
<sequence>MSWEIVAAIYFGVMLALLFGGVWIAISLGAAGVIGIWIVKPALLGGLESVVWNTLESFVLTAVPLFIFMGMVILNSGISTRFYRSLALWLNRVPGGLAQTNILACSIFAALCGSSVATAASVGSIAIPEMQKRGYGVRPMTGTLAAGGTLGILIPPSIPFIIYGSTVGESVGKLFIAGIIPGLAMAAIFMVFLAGHAKLMPGQFPVLGESVPWRARLMGLRDLVPVALLIGLVMGGIYAGVMTPTEAAGVGAAGAVAVAALYGGLTMDALRKSLLDTLRTNAMVLFIVVGAQIMSFALVAAGIPRAIVAAIESAHLAPYVVFAVVVVMYLVLGCLVDALSLMLLTLPVVHPIMTAAGFDPIWFGVVLVILLEIGLVTPPVGMNLFVLQGMAKTSLGEVSWGSLPYVVLLLAGVLVLTLFPGIALWLPQQMF</sequence>
<dbReference type="OrthoDB" id="9790209at2"/>
<feature type="transmembrane region" description="Helical" evidence="7">
    <location>
        <begin position="140"/>
        <end position="162"/>
    </location>
</feature>
<feature type="transmembrane region" description="Helical" evidence="7">
    <location>
        <begin position="7"/>
        <end position="38"/>
    </location>
</feature>
<dbReference type="Proteomes" id="UP000321638">
    <property type="component" value="Unassembled WGS sequence"/>
</dbReference>
<evidence type="ECO:0000259" key="8">
    <source>
        <dbReference type="Pfam" id="PF06808"/>
    </source>
</evidence>
<evidence type="ECO:0000313" key="10">
    <source>
        <dbReference type="Proteomes" id="UP000321638"/>
    </source>
</evidence>
<keyword evidence="5 7" id="KW-1133">Transmembrane helix</keyword>
<dbReference type="GO" id="GO:0022857">
    <property type="term" value="F:transmembrane transporter activity"/>
    <property type="evidence" value="ECO:0007669"/>
    <property type="project" value="UniProtKB-UniRule"/>
</dbReference>
<accession>A0A5C8PQ85</accession>
<evidence type="ECO:0000256" key="2">
    <source>
        <dbReference type="ARBA" id="ARBA00022475"/>
    </source>
</evidence>
<keyword evidence="7" id="KW-0813">Transport</keyword>
<comment type="subcellular location">
    <subcellularLocation>
        <location evidence="1 7">Cell inner membrane</location>
        <topology evidence="1 7">Multi-pass membrane protein</topology>
    </subcellularLocation>
</comment>
<dbReference type="EMBL" id="VDUZ01000008">
    <property type="protein sequence ID" value="TXL77610.1"/>
    <property type="molecule type" value="Genomic_DNA"/>
</dbReference>
<evidence type="ECO:0000256" key="4">
    <source>
        <dbReference type="ARBA" id="ARBA00022692"/>
    </source>
</evidence>
<evidence type="ECO:0000256" key="3">
    <source>
        <dbReference type="ARBA" id="ARBA00022519"/>
    </source>
</evidence>
<feature type="transmembrane region" description="Helical" evidence="7">
    <location>
        <begin position="58"/>
        <end position="78"/>
    </location>
</feature>
<feature type="transmembrane region" description="Helical" evidence="7">
    <location>
        <begin position="223"/>
        <end position="241"/>
    </location>
</feature>
<feature type="transmembrane region" description="Helical" evidence="7">
    <location>
        <begin position="319"/>
        <end position="349"/>
    </location>
</feature>
<proteinExistence type="inferred from homology"/>
<feature type="transmembrane region" description="Helical" evidence="7">
    <location>
        <begin position="405"/>
        <end position="426"/>
    </location>
</feature>
<dbReference type="GO" id="GO:0005886">
    <property type="term" value="C:plasma membrane"/>
    <property type="evidence" value="ECO:0007669"/>
    <property type="project" value="UniProtKB-SubCell"/>
</dbReference>
<dbReference type="InterPro" id="IPR010656">
    <property type="entry name" value="DctM"/>
</dbReference>
<organism evidence="9 10">
    <name type="scientific">Vineibacter terrae</name>
    <dbReference type="NCBI Taxonomy" id="2586908"/>
    <lineage>
        <taxon>Bacteria</taxon>
        <taxon>Pseudomonadati</taxon>
        <taxon>Pseudomonadota</taxon>
        <taxon>Alphaproteobacteria</taxon>
        <taxon>Hyphomicrobiales</taxon>
        <taxon>Vineibacter</taxon>
    </lineage>
</organism>
<comment type="function">
    <text evidence="7">Part of the tripartite ATP-independent periplasmic (TRAP) transport system.</text>
</comment>
<feature type="transmembrane region" description="Helical" evidence="7">
    <location>
        <begin position="247"/>
        <end position="270"/>
    </location>
</feature>
<dbReference type="AlphaFoldDB" id="A0A5C8PQ85"/>
<dbReference type="InterPro" id="IPR004681">
    <property type="entry name" value="TRAP_DctM"/>
</dbReference>
<evidence type="ECO:0000256" key="7">
    <source>
        <dbReference type="RuleBase" id="RU369079"/>
    </source>
</evidence>
<dbReference type="NCBIfam" id="TIGR00786">
    <property type="entry name" value="dctM"/>
    <property type="match status" value="1"/>
</dbReference>
<keyword evidence="10" id="KW-1185">Reference proteome</keyword>
<comment type="caution">
    <text evidence="7">Lacks conserved residue(s) required for the propagation of feature annotation.</text>
</comment>
<keyword evidence="3 7" id="KW-0997">Cell inner membrane</keyword>
<evidence type="ECO:0000313" key="9">
    <source>
        <dbReference type="EMBL" id="TXL77610.1"/>
    </source>
</evidence>
<protein>
    <recommendedName>
        <fullName evidence="7">TRAP transporter large permease protein</fullName>
    </recommendedName>
</protein>
<keyword evidence="6 7" id="KW-0472">Membrane</keyword>
<dbReference type="RefSeq" id="WP_147846650.1">
    <property type="nucleotide sequence ID" value="NZ_VDUZ01000008.1"/>
</dbReference>
<gene>
    <name evidence="9" type="ORF">FHP25_09265</name>
</gene>
<feature type="transmembrane region" description="Helical" evidence="7">
    <location>
        <begin position="282"/>
        <end position="307"/>
    </location>
</feature>
<evidence type="ECO:0000256" key="1">
    <source>
        <dbReference type="ARBA" id="ARBA00004429"/>
    </source>
</evidence>